<reference evidence="1 2" key="1">
    <citation type="submission" date="2014-08" db="EMBL/GenBank/DDBJ databases">
        <title>Genome sequence of Tetragenococcus muriaticus.</title>
        <authorList>
            <person name="Chuea-nongthon C."/>
            <person name="Rodtong S."/>
            <person name="Yongsawatdigul J."/>
            <person name="Steele J.L."/>
            <person name="Liu X.-y."/>
            <person name="Speers J."/>
            <person name="Glasner J.D."/>
            <person name="Neeno-Eckwall E.C."/>
        </authorList>
    </citation>
    <scope>NUCLEOTIDE SEQUENCE [LARGE SCALE GENOMIC DNA]</scope>
    <source>
        <strain evidence="1 2">PMC-11-5</strain>
    </source>
</reference>
<gene>
    <name evidence="1" type="ORF">TMUPMC115_1701</name>
</gene>
<dbReference type="PATRIC" id="fig|1302649.3.peg.1704"/>
<protein>
    <submittedName>
        <fullName evidence="1">Uncharacterized protein</fullName>
    </submittedName>
</protein>
<name>A0A091C474_9ENTE</name>
<dbReference type="Proteomes" id="UP000029380">
    <property type="component" value="Unassembled WGS sequence"/>
</dbReference>
<accession>A0A091C474</accession>
<organism evidence="1 2">
    <name type="scientific">Tetragenococcus muriaticus PMC-11-5</name>
    <dbReference type="NCBI Taxonomy" id="1302649"/>
    <lineage>
        <taxon>Bacteria</taxon>
        <taxon>Bacillati</taxon>
        <taxon>Bacillota</taxon>
        <taxon>Bacilli</taxon>
        <taxon>Lactobacillales</taxon>
        <taxon>Enterococcaceae</taxon>
        <taxon>Tetragenococcus</taxon>
    </lineage>
</organism>
<sequence>MLLTEKIEEISFSPAEREVVRYILTDYTRIENTTVKEIAEKNLRTSLNFDSGC</sequence>
<dbReference type="InterPro" id="IPR036388">
    <property type="entry name" value="WH-like_DNA-bd_sf"/>
</dbReference>
<comment type="caution">
    <text evidence="1">The sequence shown here is derived from an EMBL/GenBank/DDBJ whole genome shotgun (WGS) entry which is preliminary data.</text>
</comment>
<evidence type="ECO:0000313" key="1">
    <source>
        <dbReference type="EMBL" id="KFN90877.1"/>
    </source>
</evidence>
<evidence type="ECO:0000313" key="2">
    <source>
        <dbReference type="Proteomes" id="UP000029380"/>
    </source>
</evidence>
<proteinExistence type="predicted"/>
<dbReference type="AlphaFoldDB" id="A0A091C474"/>
<dbReference type="Gene3D" id="1.10.10.10">
    <property type="entry name" value="Winged helix-like DNA-binding domain superfamily/Winged helix DNA-binding domain"/>
    <property type="match status" value="1"/>
</dbReference>
<dbReference type="EMBL" id="JPVU01000179">
    <property type="protein sequence ID" value="KFN90877.1"/>
    <property type="molecule type" value="Genomic_DNA"/>
</dbReference>